<reference evidence="1 2" key="1">
    <citation type="submission" date="2015-10" db="EMBL/GenBank/DDBJ databases">
        <title>Draft genome sequence of Streptomyces griseorubiginosus DSM 40469, type strain for the species Streptomyces griseorubiginosus.</title>
        <authorList>
            <person name="Ruckert C."/>
            <person name="Winkler A."/>
            <person name="Kalinowski J."/>
            <person name="Kampfer P."/>
            <person name="Glaeser S."/>
        </authorList>
    </citation>
    <scope>NUCLEOTIDE SEQUENCE [LARGE SCALE GENOMIC DNA]</scope>
    <source>
        <strain evidence="1 2">DSM 40469</strain>
    </source>
</reference>
<protein>
    <submittedName>
        <fullName evidence="1">Uncharacterized protein</fullName>
    </submittedName>
</protein>
<comment type="caution">
    <text evidence="1">The sequence shown here is derived from an EMBL/GenBank/DDBJ whole genome shotgun (WGS) entry which is preliminary data.</text>
</comment>
<dbReference type="EMBL" id="LMWV01000006">
    <property type="protein sequence ID" value="KUN68234.1"/>
    <property type="molecule type" value="Genomic_DNA"/>
</dbReference>
<accession>A0A124HYL0</accession>
<evidence type="ECO:0000313" key="2">
    <source>
        <dbReference type="Proteomes" id="UP000054375"/>
    </source>
</evidence>
<name>A0A124HYL0_9ACTN</name>
<dbReference type="Proteomes" id="UP000054375">
    <property type="component" value="Unassembled WGS sequence"/>
</dbReference>
<organism evidence="1 2">
    <name type="scientific">Streptomyces griseorubiginosus</name>
    <dbReference type="NCBI Taxonomy" id="67304"/>
    <lineage>
        <taxon>Bacteria</taxon>
        <taxon>Bacillati</taxon>
        <taxon>Actinomycetota</taxon>
        <taxon>Actinomycetes</taxon>
        <taxon>Kitasatosporales</taxon>
        <taxon>Streptomycetaceae</taxon>
        <taxon>Streptomyces</taxon>
    </lineage>
</organism>
<sequence length="110" mass="11814">MVLVQAPFKFALPDRPTAQLVQVPPFGHQDVAGAKCAATRHASWHGDLRDRFEAEASRLDVGDTQVGSCDDVACNVSFRVDGQPVLQAGDIAEAHQFVGVGEPESTRVED</sequence>
<evidence type="ECO:0000313" key="1">
    <source>
        <dbReference type="EMBL" id="KUN68234.1"/>
    </source>
</evidence>
<gene>
    <name evidence="1" type="ORF">AQJ54_09765</name>
</gene>
<dbReference type="AlphaFoldDB" id="A0A124HYL0"/>
<proteinExistence type="predicted"/>
<keyword evidence="2" id="KW-1185">Reference proteome</keyword>